<evidence type="ECO:0000256" key="1">
    <source>
        <dbReference type="SAM" id="MobiDB-lite"/>
    </source>
</evidence>
<feature type="compositionally biased region" description="Basic residues" evidence="1">
    <location>
        <begin position="12"/>
        <end position="28"/>
    </location>
</feature>
<dbReference type="Proteomes" id="UP000244809">
    <property type="component" value="Chromosome 3"/>
</dbReference>
<protein>
    <submittedName>
        <fullName evidence="3">Uncharacterized protein</fullName>
    </submittedName>
</protein>
<keyword evidence="2" id="KW-0812">Transmembrane</keyword>
<reference evidence="3 4" key="1">
    <citation type="submission" date="2017-04" db="EMBL/GenBank/DDBJ databases">
        <title>Complete genome sequence of Burkholderia cenocepacia PC184 Midwest clone.</title>
        <authorList>
            <person name="Mulks M.H."/>
            <person name="Cooper V.S."/>
        </authorList>
    </citation>
    <scope>NUCLEOTIDE SEQUENCE [LARGE SCALE GENOMIC DNA]</scope>
    <source>
        <strain evidence="3 4">PC184 Mulks</strain>
    </source>
</reference>
<organism evidence="3 4">
    <name type="scientific">Burkholderia cenocepacia</name>
    <dbReference type="NCBI Taxonomy" id="95486"/>
    <lineage>
        <taxon>Bacteria</taxon>
        <taxon>Pseudomonadati</taxon>
        <taxon>Pseudomonadota</taxon>
        <taxon>Betaproteobacteria</taxon>
        <taxon>Burkholderiales</taxon>
        <taxon>Burkholderiaceae</taxon>
        <taxon>Burkholderia</taxon>
        <taxon>Burkholderia cepacia complex</taxon>
    </lineage>
</organism>
<evidence type="ECO:0000313" key="4">
    <source>
        <dbReference type="Proteomes" id="UP000244809"/>
    </source>
</evidence>
<name>A0AAD0J5T6_9BURK</name>
<gene>
    <name evidence="3" type="ORF">B9Z07_25035</name>
</gene>
<feature type="region of interest" description="Disordered" evidence="1">
    <location>
        <begin position="1"/>
        <end position="31"/>
    </location>
</feature>
<sequence>MRGGARFGRCATARRRHARRTRAPRPHARPCPAAALLPFSGGRHPPRQTPAPHLAFFAFCLVFLVTAFSQISA</sequence>
<keyword evidence="2" id="KW-0472">Membrane</keyword>
<dbReference type="AlphaFoldDB" id="A0AAD0J5T6"/>
<evidence type="ECO:0000313" key="3">
    <source>
        <dbReference type="EMBL" id="AWG32016.1"/>
    </source>
</evidence>
<accession>A0AAD0J5T6</accession>
<evidence type="ECO:0000256" key="2">
    <source>
        <dbReference type="SAM" id="Phobius"/>
    </source>
</evidence>
<proteinExistence type="predicted"/>
<feature type="transmembrane region" description="Helical" evidence="2">
    <location>
        <begin position="53"/>
        <end position="71"/>
    </location>
</feature>
<dbReference type="EMBL" id="CP021069">
    <property type="protein sequence ID" value="AWG32016.1"/>
    <property type="molecule type" value="Genomic_DNA"/>
</dbReference>
<keyword evidence="2" id="KW-1133">Transmembrane helix</keyword>